<dbReference type="GO" id="GO:0005524">
    <property type="term" value="F:ATP binding"/>
    <property type="evidence" value="ECO:0007669"/>
    <property type="project" value="UniProtKB-KW"/>
</dbReference>
<dbReference type="PROSITE" id="PS00871">
    <property type="entry name" value="CLPAB_2"/>
    <property type="match status" value="1"/>
</dbReference>
<dbReference type="Gene3D" id="3.40.50.300">
    <property type="entry name" value="P-loop containing nucleotide triphosphate hydrolases"/>
    <property type="match status" value="1"/>
</dbReference>
<dbReference type="SUPFAM" id="SSF52540">
    <property type="entry name" value="P-loop containing nucleoside triphosphate hydrolases"/>
    <property type="match status" value="1"/>
</dbReference>
<evidence type="ECO:0000256" key="3">
    <source>
        <dbReference type="ARBA" id="ARBA00023186"/>
    </source>
</evidence>
<dbReference type="FunFam" id="3.40.50.300:FF:000025">
    <property type="entry name" value="ATP-dependent Clp protease subunit"/>
    <property type="match status" value="1"/>
</dbReference>
<evidence type="ECO:0000256" key="2">
    <source>
        <dbReference type="ARBA" id="ARBA00022840"/>
    </source>
</evidence>
<feature type="non-terminal residue" evidence="6">
    <location>
        <position position="257"/>
    </location>
</feature>
<accession>X0WNP4</accession>
<name>X0WNP4_9ZZZZ</name>
<dbReference type="PANTHER" id="PTHR11638:SF18">
    <property type="entry name" value="HEAT SHOCK PROTEIN 104"/>
    <property type="match status" value="1"/>
</dbReference>
<evidence type="ECO:0000256" key="1">
    <source>
        <dbReference type="ARBA" id="ARBA00022741"/>
    </source>
</evidence>
<organism evidence="6">
    <name type="scientific">marine sediment metagenome</name>
    <dbReference type="NCBI Taxonomy" id="412755"/>
    <lineage>
        <taxon>unclassified sequences</taxon>
        <taxon>metagenomes</taxon>
        <taxon>ecological metagenomes</taxon>
    </lineage>
</organism>
<dbReference type="GO" id="GO:0016887">
    <property type="term" value="F:ATP hydrolysis activity"/>
    <property type="evidence" value="ECO:0007669"/>
    <property type="project" value="InterPro"/>
</dbReference>
<dbReference type="InterPro" id="IPR003593">
    <property type="entry name" value="AAA+_ATPase"/>
</dbReference>
<evidence type="ECO:0008006" key="7">
    <source>
        <dbReference type="Google" id="ProtNLM"/>
    </source>
</evidence>
<dbReference type="CDD" id="cd19499">
    <property type="entry name" value="RecA-like_ClpB_Hsp104-like"/>
    <property type="match status" value="1"/>
</dbReference>
<dbReference type="InterPro" id="IPR019489">
    <property type="entry name" value="Clp_ATPase_C"/>
</dbReference>
<dbReference type="Gene3D" id="1.10.8.60">
    <property type="match status" value="1"/>
</dbReference>
<keyword evidence="3" id="KW-0143">Chaperone</keyword>
<evidence type="ECO:0000313" key="6">
    <source>
        <dbReference type="EMBL" id="GAG14316.1"/>
    </source>
</evidence>
<feature type="domain" description="AAA+ ATPase" evidence="4">
    <location>
        <begin position="5"/>
        <end position="151"/>
    </location>
</feature>
<dbReference type="AlphaFoldDB" id="X0WNP4"/>
<dbReference type="InterPro" id="IPR001270">
    <property type="entry name" value="ClpA/B"/>
</dbReference>
<sequence length="257" mass="29413">DPKRPIGSFMFLGPTGVGKTELARTLAQFLFDDENAIVRLDMSEYQEKHTVSRLYGAPPGYVGYEEGGQLTEAVRRRPYRVILLDEIEKAHPDVFNALLQILDDGRLTDGHGRTVDFKNTVVIMTSNTGVELIKREASIGFATQKDEAKTRKQVYESMKEKVMGEVKKTFRPEFINRIDEIIVFHELTEEQLRSIVDLLVKDLQKRLADRKLGVELTEEVKSWLAKEGYDPIYGARPLRRAIERYVENPLSTKLLRG</sequence>
<evidence type="ECO:0000259" key="5">
    <source>
        <dbReference type="SMART" id="SM01086"/>
    </source>
</evidence>
<evidence type="ECO:0000259" key="4">
    <source>
        <dbReference type="SMART" id="SM00382"/>
    </source>
</evidence>
<proteinExistence type="predicted"/>
<dbReference type="InterPro" id="IPR027417">
    <property type="entry name" value="P-loop_NTPase"/>
</dbReference>
<dbReference type="InterPro" id="IPR003959">
    <property type="entry name" value="ATPase_AAA_core"/>
</dbReference>
<keyword evidence="1" id="KW-0547">Nucleotide-binding</keyword>
<dbReference type="SMART" id="SM01086">
    <property type="entry name" value="ClpB_D2-small"/>
    <property type="match status" value="1"/>
</dbReference>
<dbReference type="EMBL" id="BARS01037560">
    <property type="protein sequence ID" value="GAG14316.1"/>
    <property type="molecule type" value="Genomic_DNA"/>
</dbReference>
<feature type="domain" description="Clp ATPase C-terminal" evidence="5">
    <location>
        <begin position="187"/>
        <end position="257"/>
    </location>
</feature>
<dbReference type="Pfam" id="PF07724">
    <property type="entry name" value="AAA_2"/>
    <property type="match status" value="1"/>
</dbReference>
<dbReference type="GO" id="GO:0034605">
    <property type="term" value="P:cellular response to heat"/>
    <property type="evidence" value="ECO:0007669"/>
    <property type="project" value="TreeGrafter"/>
</dbReference>
<dbReference type="Pfam" id="PF10431">
    <property type="entry name" value="ClpB_D2-small"/>
    <property type="match status" value="1"/>
</dbReference>
<comment type="caution">
    <text evidence="6">The sequence shown here is derived from an EMBL/GenBank/DDBJ whole genome shotgun (WGS) entry which is preliminary data.</text>
</comment>
<dbReference type="GO" id="GO:0005737">
    <property type="term" value="C:cytoplasm"/>
    <property type="evidence" value="ECO:0007669"/>
    <property type="project" value="TreeGrafter"/>
</dbReference>
<dbReference type="PANTHER" id="PTHR11638">
    <property type="entry name" value="ATP-DEPENDENT CLP PROTEASE"/>
    <property type="match status" value="1"/>
</dbReference>
<feature type="non-terminal residue" evidence="6">
    <location>
        <position position="1"/>
    </location>
</feature>
<dbReference type="PRINTS" id="PR00300">
    <property type="entry name" value="CLPPROTEASEA"/>
</dbReference>
<keyword evidence="2" id="KW-0067">ATP-binding</keyword>
<dbReference type="InterPro" id="IPR050130">
    <property type="entry name" value="ClpA_ClpB"/>
</dbReference>
<protein>
    <recommendedName>
        <fullName evidence="7">AAA+ ATPase domain-containing protein</fullName>
    </recommendedName>
</protein>
<dbReference type="SMART" id="SM00382">
    <property type="entry name" value="AAA"/>
    <property type="match status" value="1"/>
</dbReference>
<gene>
    <name evidence="6" type="ORF">S01H1_57587</name>
</gene>
<reference evidence="6" key="1">
    <citation type="journal article" date="2014" name="Front. Microbiol.">
        <title>High frequency of phylogenetically diverse reductive dehalogenase-homologous genes in deep subseafloor sedimentary metagenomes.</title>
        <authorList>
            <person name="Kawai M."/>
            <person name="Futagami T."/>
            <person name="Toyoda A."/>
            <person name="Takaki Y."/>
            <person name="Nishi S."/>
            <person name="Hori S."/>
            <person name="Arai W."/>
            <person name="Tsubouchi T."/>
            <person name="Morono Y."/>
            <person name="Uchiyama I."/>
            <person name="Ito T."/>
            <person name="Fujiyama A."/>
            <person name="Inagaki F."/>
            <person name="Takami H."/>
        </authorList>
    </citation>
    <scope>NUCLEOTIDE SEQUENCE</scope>
    <source>
        <strain evidence="6">Expedition CK06-06</strain>
    </source>
</reference>
<dbReference type="InterPro" id="IPR028299">
    <property type="entry name" value="ClpA/B_CS2"/>
</dbReference>